<evidence type="ECO:0000313" key="3">
    <source>
        <dbReference type="Proteomes" id="UP001604336"/>
    </source>
</evidence>
<reference evidence="3" key="1">
    <citation type="submission" date="2024-07" db="EMBL/GenBank/DDBJ databases">
        <title>Two chromosome-level genome assemblies of Korean endemic species Abeliophyllum distichum and Forsythia ovata (Oleaceae).</title>
        <authorList>
            <person name="Jang H."/>
        </authorList>
    </citation>
    <scope>NUCLEOTIDE SEQUENCE [LARGE SCALE GENOMIC DNA]</scope>
</reference>
<protein>
    <submittedName>
        <fullName evidence="2">Uncharacterized protein</fullName>
    </submittedName>
</protein>
<evidence type="ECO:0000313" key="2">
    <source>
        <dbReference type="EMBL" id="KAL2461836.1"/>
    </source>
</evidence>
<sequence>MLAGLVGEVGKKLPGPLTKNLGLFSALGAEGFQKYVNKSWKLFLSEKNAKYWMEASLACSIRSAVAQIKSLVAMRELKKKAANALEAMSWTNQIKECLDSTVALAESAKLAYEKAMLDMAEAKSQIAILTKKLEDTMNAQKIAIEALEAANGEKHRLRNEASARQEEILKLKTILEECPKGRVEAENINDSVIDEKEDLAKKL</sequence>
<keyword evidence="1" id="KW-0175">Coiled coil</keyword>
<dbReference type="AlphaFoldDB" id="A0ABD1PD70"/>
<proteinExistence type="predicted"/>
<comment type="caution">
    <text evidence="2">The sequence shown here is derived from an EMBL/GenBank/DDBJ whole genome shotgun (WGS) entry which is preliminary data.</text>
</comment>
<name>A0ABD1PD70_9LAMI</name>
<dbReference type="Proteomes" id="UP001604336">
    <property type="component" value="Unassembled WGS sequence"/>
</dbReference>
<accession>A0ABD1PD70</accession>
<organism evidence="2 3">
    <name type="scientific">Abeliophyllum distichum</name>
    <dbReference type="NCBI Taxonomy" id="126358"/>
    <lineage>
        <taxon>Eukaryota</taxon>
        <taxon>Viridiplantae</taxon>
        <taxon>Streptophyta</taxon>
        <taxon>Embryophyta</taxon>
        <taxon>Tracheophyta</taxon>
        <taxon>Spermatophyta</taxon>
        <taxon>Magnoliopsida</taxon>
        <taxon>eudicotyledons</taxon>
        <taxon>Gunneridae</taxon>
        <taxon>Pentapetalae</taxon>
        <taxon>asterids</taxon>
        <taxon>lamiids</taxon>
        <taxon>Lamiales</taxon>
        <taxon>Oleaceae</taxon>
        <taxon>Forsythieae</taxon>
        <taxon>Abeliophyllum</taxon>
    </lineage>
</organism>
<feature type="coiled-coil region" evidence="1">
    <location>
        <begin position="105"/>
        <end position="167"/>
    </location>
</feature>
<keyword evidence="3" id="KW-1185">Reference proteome</keyword>
<dbReference type="EMBL" id="JBFOLK010000014">
    <property type="protein sequence ID" value="KAL2461836.1"/>
    <property type="molecule type" value="Genomic_DNA"/>
</dbReference>
<gene>
    <name evidence="2" type="ORF">Adt_45256</name>
</gene>
<evidence type="ECO:0000256" key="1">
    <source>
        <dbReference type="SAM" id="Coils"/>
    </source>
</evidence>